<dbReference type="AlphaFoldDB" id="A0A2U3KF68"/>
<sequence>MSVDYPSLTASVINQCQCVPKQSSGFYQVKESFIGLLILQDY</sequence>
<gene>
    <name evidence="1" type="ORF">SBF1_190114</name>
</gene>
<reference evidence="2" key="1">
    <citation type="submission" date="2018-02" db="EMBL/GenBank/DDBJ databases">
        <authorList>
            <person name="Hausmann B."/>
        </authorList>
    </citation>
    <scope>NUCLEOTIDE SEQUENCE [LARGE SCALE GENOMIC DNA]</scope>
    <source>
        <strain evidence="2">Peat soil MAG SbF1</strain>
    </source>
</reference>
<dbReference type="EMBL" id="OMOF01000101">
    <property type="protein sequence ID" value="SPF38180.1"/>
    <property type="molecule type" value="Genomic_DNA"/>
</dbReference>
<dbReference type="Proteomes" id="UP000238916">
    <property type="component" value="Unassembled WGS sequence"/>
</dbReference>
<evidence type="ECO:0000313" key="2">
    <source>
        <dbReference type="Proteomes" id="UP000238916"/>
    </source>
</evidence>
<name>A0A2U3KF68_9FIRM</name>
<organism evidence="1 2">
    <name type="scientific">Candidatus Desulfosporosinus infrequens</name>
    <dbReference type="NCBI Taxonomy" id="2043169"/>
    <lineage>
        <taxon>Bacteria</taxon>
        <taxon>Bacillati</taxon>
        <taxon>Bacillota</taxon>
        <taxon>Clostridia</taxon>
        <taxon>Eubacteriales</taxon>
        <taxon>Desulfitobacteriaceae</taxon>
        <taxon>Desulfosporosinus</taxon>
    </lineage>
</organism>
<evidence type="ECO:0000313" key="1">
    <source>
        <dbReference type="EMBL" id="SPF38180.1"/>
    </source>
</evidence>
<accession>A0A2U3KF68</accession>
<proteinExistence type="predicted"/>
<protein>
    <submittedName>
        <fullName evidence="1">Uncharacterized protein</fullName>
    </submittedName>
</protein>